<dbReference type="SUPFAM" id="SSF49764">
    <property type="entry name" value="HSP20-like chaperones"/>
    <property type="match status" value="1"/>
</dbReference>
<comment type="caution">
    <text evidence="7">The sequence shown here is derived from an EMBL/GenBank/DDBJ whole genome shotgun (WGS) entry which is preliminary data.</text>
</comment>
<dbReference type="GO" id="GO:0003677">
    <property type="term" value="F:DNA binding"/>
    <property type="evidence" value="ECO:0007669"/>
    <property type="project" value="UniProtKB-UniRule"/>
</dbReference>
<dbReference type="PANTHER" id="PTHR11527">
    <property type="entry name" value="HEAT-SHOCK PROTEIN 20 FAMILY MEMBER"/>
    <property type="match status" value="1"/>
</dbReference>
<feature type="DNA-binding region" description="HMG box" evidence="2">
    <location>
        <begin position="207"/>
        <end position="273"/>
    </location>
</feature>
<dbReference type="GO" id="GO:0005634">
    <property type="term" value="C:nucleus"/>
    <property type="evidence" value="ECO:0007669"/>
    <property type="project" value="UniProtKB-UniRule"/>
</dbReference>
<keyword evidence="2" id="KW-0238">DNA-binding</keyword>
<dbReference type="Pfam" id="PF00011">
    <property type="entry name" value="HSP20"/>
    <property type="match status" value="1"/>
</dbReference>
<dbReference type="InterPro" id="IPR008978">
    <property type="entry name" value="HSP20-like_chaperone"/>
</dbReference>
<dbReference type="CDD" id="cd06464">
    <property type="entry name" value="ACD_sHsps-like"/>
    <property type="match status" value="1"/>
</dbReference>
<protein>
    <submittedName>
        <fullName evidence="7">8579_t:CDS:1</fullName>
    </submittedName>
</protein>
<evidence type="ECO:0000256" key="4">
    <source>
        <dbReference type="RuleBase" id="RU003616"/>
    </source>
</evidence>
<dbReference type="OrthoDB" id="6247875at2759"/>
<name>A0A9N8V067_9GLOM</name>
<gene>
    <name evidence="7" type="ORF">DEBURN_LOCUS307</name>
</gene>
<sequence length="389" mass="45052">MALFEPFSTDPYPTFNDPFYIDPFFDYGWGDFGRGWERDRGDFGRGTLTRSNAPIQNVVPRHARSRVMAEREGDIVWRPATDVYDTEEAFVIHVDLPGVPREDISIDLRNREIVIFGESKRKPSYETASSCVRERNIGRFRKHVLLPPREDLDLEQIKAAYENGLLEIRIPRKNPRGAKSIPLPDIQFIRRVLENSRRAKSSKKNDPPRPPNAFFLFRNALHTHLSVHNLKVPQVSSAAGRLWDCAEEETKNQYTRLQEIAKVLHLEMHPGYVYRPRKSRKTFQKIITNPSINSSTTIPPLISPSSIPPSSITSSFIATTIPFSTSDKSFTQLFNLRKHQIKYRARREFCSPQPEFSFNISSALQLSHQFHQQQDEPYNEWIDWGDNLQ</sequence>
<dbReference type="AlphaFoldDB" id="A0A9N8V067"/>
<feature type="domain" description="HMG box" evidence="6">
    <location>
        <begin position="207"/>
        <end position="273"/>
    </location>
</feature>
<dbReference type="CDD" id="cd01389">
    <property type="entry name" value="HMG-box_ROX1-like"/>
    <property type="match status" value="1"/>
</dbReference>
<feature type="domain" description="SHSP" evidence="5">
    <location>
        <begin position="72"/>
        <end position="189"/>
    </location>
</feature>
<accession>A0A9N8V067</accession>
<dbReference type="PROSITE" id="PS50118">
    <property type="entry name" value="HMG_BOX_2"/>
    <property type="match status" value="1"/>
</dbReference>
<dbReference type="Pfam" id="PF00505">
    <property type="entry name" value="HMG_box"/>
    <property type="match status" value="1"/>
</dbReference>
<evidence type="ECO:0000256" key="2">
    <source>
        <dbReference type="PROSITE-ProRule" id="PRU00267"/>
    </source>
</evidence>
<reference evidence="7" key="1">
    <citation type="submission" date="2021-06" db="EMBL/GenBank/DDBJ databases">
        <authorList>
            <person name="Kallberg Y."/>
            <person name="Tangrot J."/>
            <person name="Rosling A."/>
        </authorList>
    </citation>
    <scope>NUCLEOTIDE SEQUENCE</scope>
    <source>
        <strain evidence="7">AZ414A</strain>
    </source>
</reference>
<proteinExistence type="inferred from homology"/>
<dbReference type="SUPFAM" id="SSF47095">
    <property type="entry name" value="HMG-box"/>
    <property type="match status" value="1"/>
</dbReference>
<dbReference type="Gene3D" id="1.10.30.10">
    <property type="entry name" value="High mobility group box domain"/>
    <property type="match status" value="1"/>
</dbReference>
<organism evidence="7 8">
    <name type="scientific">Diversispora eburnea</name>
    <dbReference type="NCBI Taxonomy" id="1213867"/>
    <lineage>
        <taxon>Eukaryota</taxon>
        <taxon>Fungi</taxon>
        <taxon>Fungi incertae sedis</taxon>
        <taxon>Mucoromycota</taxon>
        <taxon>Glomeromycotina</taxon>
        <taxon>Glomeromycetes</taxon>
        <taxon>Diversisporales</taxon>
        <taxon>Diversisporaceae</taxon>
        <taxon>Diversispora</taxon>
    </lineage>
</organism>
<keyword evidence="8" id="KW-1185">Reference proteome</keyword>
<dbReference type="Gene3D" id="2.60.40.790">
    <property type="match status" value="1"/>
</dbReference>
<evidence type="ECO:0000256" key="1">
    <source>
        <dbReference type="ARBA" id="ARBA00023016"/>
    </source>
</evidence>
<dbReference type="InterPro" id="IPR031107">
    <property type="entry name" value="Small_HSP"/>
</dbReference>
<dbReference type="Proteomes" id="UP000789706">
    <property type="component" value="Unassembled WGS sequence"/>
</dbReference>
<evidence type="ECO:0000313" key="7">
    <source>
        <dbReference type="EMBL" id="CAG8433025.1"/>
    </source>
</evidence>
<evidence type="ECO:0000256" key="3">
    <source>
        <dbReference type="PROSITE-ProRule" id="PRU00285"/>
    </source>
</evidence>
<dbReference type="InterPro" id="IPR009071">
    <property type="entry name" value="HMG_box_dom"/>
</dbReference>
<evidence type="ECO:0000259" key="6">
    <source>
        <dbReference type="PROSITE" id="PS50118"/>
    </source>
</evidence>
<keyword evidence="1" id="KW-0346">Stress response</keyword>
<keyword evidence="2" id="KW-0539">Nucleus</keyword>
<evidence type="ECO:0000313" key="8">
    <source>
        <dbReference type="Proteomes" id="UP000789706"/>
    </source>
</evidence>
<dbReference type="InterPro" id="IPR036910">
    <property type="entry name" value="HMG_box_dom_sf"/>
</dbReference>
<dbReference type="SMART" id="SM00398">
    <property type="entry name" value="HMG"/>
    <property type="match status" value="1"/>
</dbReference>
<dbReference type="EMBL" id="CAJVPK010000010">
    <property type="protein sequence ID" value="CAG8433025.1"/>
    <property type="molecule type" value="Genomic_DNA"/>
</dbReference>
<comment type="similarity">
    <text evidence="3 4">Belongs to the small heat shock protein (HSP20) family.</text>
</comment>
<dbReference type="InterPro" id="IPR002068">
    <property type="entry name" value="A-crystallin/Hsp20_dom"/>
</dbReference>
<dbReference type="PROSITE" id="PS01031">
    <property type="entry name" value="SHSP"/>
    <property type="match status" value="1"/>
</dbReference>
<evidence type="ECO:0000259" key="5">
    <source>
        <dbReference type="PROSITE" id="PS01031"/>
    </source>
</evidence>